<evidence type="ECO:0000256" key="1">
    <source>
        <dbReference type="ARBA" id="ARBA00001946"/>
    </source>
</evidence>
<dbReference type="Proteomes" id="UP000032487">
    <property type="component" value="Unassembled WGS sequence"/>
</dbReference>
<dbReference type="PROSITE" id="PS50042">
    <property type="entry name" value="CNMP_BINDING_3"/>
    <property type="match status" value="1"/>
</dbReference>
<comment type="subcellular location">
    <subcellularLocation>
        <location evidence="2">Cell inner membrane</location>
    </subcellularLocation>
</comment>
<comment type="cofactor">
    <cofactor evidence="1">
        <name>Mg(2+)</name>
        <dbReference type="ChEBI" id="CHEBI:18420"/>
    </cofactor>
</comment>
<evidence type="ECO:0000259" key="5">
    <source>
        <dbReference type="PROSITE" id="PS50042"/>
    </source>
</evidence>
<dbReference type="Gene3D" id="3.30.70.270">
    <property type="match status" value="1"/>
</dbReference>
<reference evidence="7 8" key="1">
    <citation type="submission" date="2015-02" db="EMBL/GenBank/DDBJ databases">
        <title>Draft genome sequence of Pseudomonas stutzeri NT0128 isolated from wheat (Triticum turgidum) rhizosphere.</title>
        <authorList>
            <person name="Tovi N."/>
            <person name="Frenk S."/>
            <person name="Hadar Y."/>
            <person name="Minz D."/>
        </authorList>
    </citation>
    <scope>NUCLEOTIDE SEQUENCE [LARGE SCALE GENOMIC DNA]</scope>
    <source>
        <strain evidence="7 8">NT0128</strain>
    </source>
</reference>
<evidence type="ECO:0000256" key="2">
    <source>
        <dbReference type="ARBA" id="ARBA00004533"/>
    </source>
</evidence>
<protein>
    <recommendedName>
        <fullName evidence="3">diguanylate cyclase</fullName>
        <ecNumber evidence="3">2.7.7.65</ecNumber>
    </recommendedName>
</protein>
<organism evidence="7 8">
    <name type="scientific">Stutzerimonas stutzeri</name>
    <name type="common">Pseudomonas stutzeri</name>
    <dbReference type="NCBI Taxonomy" id="316"/>
    <lineage>
        <taxon>Bacteria</taxon>
        <taxon>Pseudomonadati</taxon>
        <taxon>Pseudomonadota</taxon>
        <taxon>Gammaproteobacteria</taxon>
        <taxon>Pseudomonadales</taxon>
        <taxon>Pseudomonadaceae</taxon>
        <taxon>Stutzerimonas</taxon>
    </lineage>
</organism>
<feature type="domain" description="GGDEF" evidence="6">
    <location>
        <begin position="180"/>
        <end position="311"/>
    </location>
</feature>
<dbReference type="FunFam" id="3.30.70.270:FF:000001">
    <property type="entry name" value="Diguanylate cyclase domain protein"/>
    <property type="match status" value="1"/>
</dbReference>
<dbReference type="Pfam" id="PF00027">
    <property type="entry name" value="cNMP_binding"/>
    <property type="match status" value="1"/>
</dbReference>
<evidence type="ECO:0000256" key="3">
    <source>
        <dbReference type="ARBA" id="ARBA00012528"/>
    </source>
</evidence>
<dbReference type="RefSeq" id="WP_045160951.1">
    <property type="nucleotide sequence ID" value="NZ_JYHV01000011.1"/>
</dbReference>
<dbReference type="PANTHER" id="PTHR45138">
    <property type="entry name" value="REGULATORY COMPONENTS OF SENSORY TRANSDUCTION SYSTEM"/>
    <property type="match status" value="1"/>
</dbReference>
<dbReference type="PROSITE" id="PS50887">
    <property type="entry name" value="GGDEF"/>
    <property type="match status" value="1"/>
</dbReference>
<dbReference type="GO" id="GO:1902201">
    <property type="term" value="P:negative regulation of bacterial-type flagellum-dependent cell motility"/>
    <property type="evidence" value="ECO:0007669"/>
    <property type="project" value="TreeGrafter"/>
</dbReference>
<dbReference type="SUPFAM" id="SSF51206">
    <property type="entry name" value="cAMP-binding domain-like"/>
    <property type="match status" value="1"/>
</dbReference>
<dbReference type="InterPro" id="IPR043128">
    <property type="entry name" value="Rev_trsase/Diguanyl_cyclase"/>
</dbReference>
<accession>A0A0D9ARR5</accession>
<evidence type="ECO:0000256" key="4">
    <source>
        <dbReference type="ARBA" id="ARBA00034247"/>
    </source>
</evidence>
<feature type="domain" description="Cyclic nucleotide-binding" evidence="5">
    <location>
        <begin position="18"/>
        <end position="118"/>
    </location>
</feature>
<name>A0A0D9ARR5_STUST</name>
<dbReference type="InterPro" id="IPR000595">
    <property type="entry name" value="cNMP-bd_dom"/>
</dbReference>
<dbReference type="CDD" id="cd00038">
    <property type="entry name" value="CAP_ED"/>
    <property type="match status" value="1"/>
</dbReference>
<dbReference type="NCBIfam" id="TIGR00254">
    <property type="entry name" value="GGDEF"/>
    <property type="match status" value="1"/>
</dbReference>
<comment type="catalytic activity">
    <reaction evidence="4">
        <text>2 GTP = 3',3'-c-di-GMP + 2 diphosphate</text>
        <dbReference type="Rhea" id="RHEA:24898"/>
        <dbReference type="ChEBI" id="CHEBI:33019"/>
        <dbReference type="ChEBI" id="CHEBI:37565"/>
        <dbReference type="ChEBI" id="CHEBI:58805"/>
        <dbReference type="EC" id="2.7.7.65"/>
    </reaction>
</comment>
<dbReference type="PANTHER" id="PTHR45138:SF9">
    <property type="entry name" value="DIGUANYLATE CYCLASE DGCM-RELATED"/>
    <property type="match status" value="1"/>
</dbReference>
<comment type="caution">
    <text evidence="7">The sequence shown here is derived from an EMBL/GenBank/DDBJ whole genome shotgun (WGS) entry which is preliminary data.</text>
</comment>
<dbReference type="GO" id="GO:0005886">
    <property type="term" value="C:plasma membrane"/>
    <property type="evidence" value="ECO:0007669"/>
    <property type="project" value="UniProtKB-SubCell"/>
</dbReference>
<dbReference type="AlphaFoldDB" id="A0A0D9ARR5"/>
<dbReference type="InterPro" id="IPR029787">
    <property type="entry name" value="Nucleotide_cyclase"/>
</dbReference>
<evidence type="ECO:0000313" key="8">
    <source>
        <dbReference type="Proteomes" id="UP000032487"/>
    </source>
</evidence>
<evidence type="ECO:0000313" key="7">
    <source>
        <dbReference type="EMBL" id="KJH83447.1"/>
    </source>
</evidence>
<dbReference type="PATRIC" id="fig|316.101.peg.618"/>
<dbReference type="EMBL" id="JYHV01000011">
    <property type="protein sequence ID" value="KJH83447.1"/>
    <property type="molecule type" value="Genomic_DNA"/>
</dbReference>
<dbReference type="GO" id="GO:0052621">
    <property type="term" value="F:diguanylate cyclase activity"/>
    <property type="evidence" value="ECO:0007669"/>
    <property type="project" value="UniProtKB-EC"/>
</dbReference>
<dbReference type="InterPro" id="IPR018490">
    <property type="entry name" value="cNMP-bd_dom_sf"/>
</dbReference>
<proteinExistence type="predicted"/>
<dbReference type="Gene3D" id="2.60.120.10">
    <property type="entry name" value="Jelly Rolls"/>
    <property type="match status" value="1"/>
</dbReference>
<dbReference type="OrthoDB" id="9812260at2"/>
<dbReference type="SMART" id="SM00267">
    <property type="entry name" value="GGDEF"/>
    <property type="match status" value="1"/>
</dbReference>
<evidence type="ECO:0000259" key="6">
    <source>
        <dbReference type="PROSITE" id="PS50887"/>
    </source>
</evidence>
<gene>
    <name evidence="7" type="ORF">UF78_05145</name>
</gene>
<dbReference type="InterPro" id="IPR000160">
    <property type="entry name" value="GGDEF_dom"/>
</dbReference>
<dbReference type="Pfam" id="PF00990">
    <property type="entry name" value="GGDEF"/>
    <property type="match status" value="1"/>
</dbReference>
<dbReference type="GO" id="GO:0043709">
    <property type="term" value="P:cell adhesion involved in single-species biofilm formation"/>
    <property type="evidence" value="ECO:0007669"/>
    <property type="project" value="TreeGrafter"/>
</dbReference>
<dbReference type="SMART" id="SM00100">
    <property type="entry name" value="cNMP"/>
    <property type="match status" value="1"/>
</dbReference>
<dbReference type="InterPro" id="IPR050469">
    <property type="entry name" value="Diguanylate_Cyclase"/>
</dbReference>
<sequence length="311" mass="34982">MRLAEWRAEMQHLKRARLLDHVDEPCLRLLQEAFEPCLIATGDILLSPLEHNHYLYLVLDGELAVHLDSLDGQPVRAIGPGDCAGEISFMDNLPPSAYVVALEPSVLLRLHRRSMQLLTRSPKLMQNLAELLCQRVRLSDRLIINSEQNANVDTLTGSFNRRWLEHIYNRESARCVFNNQPLSLLMLDVDRFKDYNDKHGHLAGDHALCLVVDTLGKLLRPTDSLVRYGGEEFVILLPDMALWDARGVGERLRQSLDEITSFRSPIGILPGVTISIGVAPMQPNDDLKALIQVADQALYQAKAQGRNRVCG</sequence>
<dbReference type="EC" id="2.7.7.65" evidence="3"/>
<dbReference type="SUPFAM" id="SSF55073">
    <property type="entry name" value="Nucleotide cyclase"/>
    <property type="match status" value="1"/>
</dbReference>
<dbReference type="InterPro" id="IPR014710">
    <property type="entry name" value="RmlC-like_jellyroll"/>
</dbReference>
<dbReference type="CDD" id="cd01949">
    <property type="entry name" value="GGDEF"/>
    <property type="match status" value="1"/>
</dbReference>